<keyword evidence="1" id="KW-0677">Repeat</keyword>
<dbReference type="InterPro" id="IPR012677">
    <property type="entry name" value="Nucleotide-bd_a/b_plait_sf"/>
</dbReference>
<dbReference type="SUPFAM" id="SSF54928">
    <property type="entry name" value="RNA-binding domain, RBD"/>
    <property type="match status" value="2"/>
</dbReference>
<organism evidence="6 7">
    <name type="scientific">Helicostylum pulchrum</name>
    <dbReference type="NCBI Taxonomy" id="562976"/>
    <lineage>
        <taxon>Eukaryota</taxon>
        <taxon>Fungi</taxon>
        <taxon>Fungi incertae sedis</taxon>
        <taxon>Mucoromycota</taxon>
        <taxon>Mucoromycotina</taxon>
        <taxon>Mucoromycetes</taxon>
        <taxon>Mucorales</taxon>
        <taxon>Mucorineae</taxon>
        <taxon>Mucoraceae</taxon>
        <taxon>Helicostylum</taxon>
    </lineage>
</organism>
<evidence type="ECO:0000256" key="3">
    <source>
        <dbReference type="PROSITE-ProRule" id="PRU00176"/>
    </source>
</evidence>
<dbReference type="InterPro" id="IPR035979">
    <property type="entry name" value="RBD_domain_sf"/>
</dbReference>
<dbReference type="PANTHER" id="PTHR24012">
    <property type="entry name" value="RNA BINDING PROTEIN"/>
    <property type="match status" value="1"/>
</dbReference>
<proteinExistence type="predicted"/>
<dbReference type="PROSITE" id="PS50102">
    <property type="entry name" value="RRM"/>
    <property type="match status" value="1"/>
</dbReference>
<keyword evidence="7" id="KW-1185">Reference proteome</keyword>
<evidence type="ECO:0000256" key="4">
    <source>
        <dbReference type="SAM" id="MobiDB-lite"/>
    </source>
</evidence>
<comment type="caution">
    <text evidence="6">The sequence shown here is derived from an EMBL/GenBank/DDBJ whole genome shotgun (WGS) entry which is preliminary data.</text>
</comment>
<evidence type="ECO:0000256" key="2">
    <source>
        <dbReference type="ARBA" id="ARBA00022884"/>
    </source>
</evidence>
<feature type="region of interest" description="Disordered" evidence="4">
    <location>
        <begin position="152"/>
        <end position="181"/>
    </location>
</feature>
<accession>A0ABP9YDA3</accession>
<keyword evidence="2 3" id="KW-0694">RNA-binding</keyword>
<evidence type="ECO:0000313" key="6">
    <source>
        <dbReference type="EMBL" id="GAA5804934.1"/>
    </source>
</evidence>
<evidence type="ECO:0000259" key="5">
    <source>
        <dbReference type="PROSITE" id="PS50102"/>
    </source>
</evidence>
<dbReference type="InterPro" id="IPR000504">
    <property type="entry name" value="RRM_dom"/>
</dbReference>
<dbReference type="SMART" id="SM00360">
    <property type="entry name" value="RRM"/>
    <property type="match status" value="2"/>
</dbReference>
<name>A0ABP9YDA3_9FUNG</name>
<feature type="domain" description="RRM" evidence="5">
    <location>
        <begin position="227"/>
        <end position="317"/>
    </location>
</feature>
<dbReference type="CDD" id="cd00590">
    <property type="entry name" value="RRM_SF"/>
    <property type="match status" value="1"/>
</dbReference>
<reference evidence="6 7" key="1">
    <citation type="submission" date="2024-04" db="EMBL/GenBank/DDBJ databases">
        <title>genome sequences of Mucor flavus KT1a and Helicostylum pulchrum KT1b strains isolation_sourced from the surface of a dry-aged beef.</title>
        <authorList>
            <person name="Toyotome T."/>
            <person name="Hosono M."/>
            <person name="Torimaru M."/>
            <person name="Fukuda K."/>
            <person name="Mikami N."/>
        </authorList>
    </citation>
    <scope>NUCLEOTIDE SEQUENCE [LARGE SCALE GENOMIC DNA]</scope>
    <source>
        <strain evidence="6 7">KT1b</strain>
    </source>
</reference>
<dbReference type="Gene3D" id="3.30.70.330">
    <property type="match status" value="1"/>
</dbReference>
<evidence type="ECO:0000313" key="7">
    <source>
        <dbReference type="Proteomes" id="UP001476247"/>
    </source>
</evidence>
<dbReference type="Proteomes" id="UP001476247">
    <property type="component" value="Unassembled WGS sequence"/>
</dbReference>
<evidence type="ECO:0000256" key="1">
    <source>
        <dbReference type="ARBA" id="ARBA00022737"/>
    </source>
</evidence>
<sequence>MTSILDYNPTTNGQIILVEKSNQSDSIILDEIKNLFRDYEPFEYATEKLFAMFSDDRIQLRYEFSQTFLLRYNKNFATCYIQGIPIEYNLHVVYNTFRKFGPVYKCQRLTAPSQVVMVHYYSIKHRDQALQVMHQYILPDDIQISVVCSSSSTTTKGTGLKKKRPASLKLQPSKVNTTPPPSSINYSPSIFVMNHSPFHHYSHTPYVHQEPYLKTPSFEIKPSMDLCNLYVKGIQPGSTSTDLFNLFKPFGRIISAKVMESNTGASGFGFVSYSSSTEAAKALISMNTKDEIKNTSPIMMVVRFHEPRVLRLEHNYNYQVGLLSRSALYNHFYIRKGQSVTSLRQAVEPVVHVPVVTPSVHVHHQPYCYYTPYWTHQGLVCTNFIRPVASSTTQPTTRQATTQDSIPNKLIQVLKHEYKITEQENGQVLEKILKKK</sequence>
<protein>
    <recommendedName>
        <fullName evidence="5">RRM domain-containing protein</fullName>
    </recommendedName>
</protein>
<dbReference type="Pfam" id="PF00076">
    <property type="entry name" value="RRM_1"/>
    <property type="match status" value="1"/>
</dbReference>
<gene>
    <name evidence="6" type="ORF">HPULCUR_010444</name>
</gene>
<dbReference type="EMBL" id="BAABUJ010000040">
    <property type="protein sequence ID" value="GAA5804934.1"/>
    <property type="molecule type" value="Genomic_DNA"/>
</dbReference>